<comment type="caution">
    <text evidence="20">The sequence shown here is derived from an EMBL/GenBank/DDBJ whole genome shotgun (WGS) entry which is preliminary data.</text>
</comment>
<dbReference type="SMART" id="SM01002">
    <property type="entry name" value="AlaDh_PNT_C"/>
    <property type="match status" value="1"/>
</dbReference>
<keyword evidence="5" id="KW-1003">Cell membrane</keyword>
<feature type="transmembrane region" description="Helical" evidence="17">
    <location>
        <begin position="434"/>
        <end position="453"/>
    </location>
</feature>
<dbReference type="Pfam" id="PF01262">
    <property type="entry name" value="AlaDh_PNT_C"/>
    <property type="match status" value="1"/>
</dbReference>
<dbReference type="InterPro" id="IPR008143">
    <property type="entry name" value="Ala_DH/PNT_CS2"/>
</dbReference>
<keyword evidence="8 16" id="KW-0547">Nucleotide-binding</keyword>
<feature type="transmembrane region" description="Helical" evidence="17">
    <location>
        <begin position="170"/>
        <end position="193"/>
    </location>
</feature>
<dbReference type="AlphaFoldDB" id="A0A317CPY8"/>
<protein>
    <recommendedName>
        <fullName evidence="15 16">NAD(P) transhydrogenase subunit alpha</fullName>
        <ecNumber evidence="4 16">7.1.1.1</ecNumber>
    </recommendedName>
</protein>
<dbReference type="GO" id="GO:0005886">
    <property type="term" value="C:plasma membrane"/>
    <property type="evidence" value="ECO:0007669"/>
    <property type="project" value="UniProtKB-SubCell"/>
</dbReference>
<dbReference type="GO" id="GO:0006740">
    <property type="term" value="P:NADPH regeneration"/>
    <property type="evidence" value="ECO:0007669"/>
    <property type="project" value="TreeGrafter"/>
</dbReference>
<dbReference type="PROSITE" id="PS00837">
    <property type="entry name" value="ALADH_PNT_2"/>
    <property type="match status" value="1"/>
</dbReference>
<keyword evidence="7 17" id="KW-0812">Transmembrane</keyword>
<evidence type="ECO:0000259" key="19">
    <source>
        <dbReference type="SMART" id="SM01003"/>
    </source>
</evidence>
<dbReference type="InterPro" id="IPR007886">
    <property type="entry name" value="AlaDH/PNT_N"/>
</dbReference>
<dbReference type="NCBIfam" id="TIGR00561">
    <property type="entry name" value="pntA"/>
    <property type="match status" value="1"/>
</dbReference>
<evidence type="ECO:0000256" key="4">
    <source>
        <dbReference type="ARBA" id="ARBA00012943"/>
    </source>
</evidence>
<accession>A0A317CPY8</accession>
<reference evidence="20 21" key="1">
    <citation type="submission" date="2018-05" db="EMBL/GenBank/DDBJ databases">
        <title>Leucothrix arctica sp. nov., isolated from Arctic seawater.</title>
        <authorList>
            <person name="Choi A."/>
            <person name="Baek K."/>
        </authorList>
    </citation>
    <scope>NUCLEOTIDE SEQUENCE [LARGE SCALE GENOMIC DNA]</scope>
    <source>
        <strain evidence="20 21">JCM 18388</strain>
    </source>
</reference>
<evidence type="ECO:0000256" key="9">
    <source>
        <dbReference type="ARBA" id="ARBA00022857"/>
    </source>
</evidence>
<sequence>MKISVPKEVTSGERRVATTPDVVTQLLKLGYSVEVETKAGEPANFSDEAYEAAGASIAPDTKSCWDNGDIILKVNQPTEAEEALMHEGQTLISFFWPAQNEEQLARFAEKKVNVIAMDAVPRISRAQKMDALSSMANIAGYRAVVEASNHFGRFFTGQITAAGKIPPAKVLIIGAGVAGLSAIGAATSMGAIVRSFDTRPEVKEQVESMGAEFLLLEFEEDEAGGTEGGYAKTMSKEFIDAEMALFREQAKEVDIIITTALIPGRPAPKLILADMVEMMKPGSVIVDLAAQQGGNCELTVPGEVAVKHDVTLIGYTDLTSRLATQSSQLYGTNLRHMLTDLTPEKDGKINIDMEDDVIRGATVTKEGKITWPPPQISVSAAPPAAAKPAVEPKPEPTKEELRAEAKKKATITLATVFGLIAFILWIGSVAPPAFMGHLIVFVLAIFVGWQVIWNVSPSLHTPLMSVTNAISGIIVIGAILQIGSPSGIVVILAAIAVLIASINIAGGFLVTQRMLRMFSREED</sequence>
<feature type="transmembrane region" description="Helical" evidence="17">
    <location>
        <begin position="409"/>
        <end position="428"/>
    </location>
</feature>
<keyword evidence="9 16" id="KW-0521">NADP</keyword>
<dbReference type="SMART" id="SM01003">
    <property type="entry name" value="AlaDh_PNT_N"/>
    <property type="match status" value="1"/>
</dbReference>
<gene>
    <name evidence="20" type="ORF">DKW60_00805</name>
</gene>
<keyword evidence="11 17" id="KW-1133">Transmembrane helix</keyword>
<evidence type="ECO:0000256" key="15">
    <source>
        <dbReference type="ARBA" id="ARBA00071831"/>
    </source>
</evidence>
<evidence type="ECO:0000256" key="8">
    <source>
        <dbReference type="ARBA" id="ARBA00022741"/>
    </source>
</evidence>
<dbReference type="Pfam" id="PF12769">
    <property type="entry name" value="PNTB_4TM"/>
    <property type="match status" value="1"/>
</dbReference>
<keyword evidence="10 16" id="KW-1278">Translocase</keyword>
<dbReference type="PIRSF" id="PIRSF000203">
    <property type="entry name" value="NADP_transhydrogenase_alpha"/>
    <property type="match status" value="1"/>
</dbReference>
<keyword evidence="13 17" id="KW-0472">Membrane</keyword>
<dbReference type="Gene3D" id="3.40.50.720">
    <property type="entry name" value="NAD(P)-binding Rossmann-like Domain"/>
    <property type="match status" value="2"/>
</dbReference>
<dbReference type="GO" id="GO:0050661">
    <property type="term" value="F:NADP binding"/>
    <property type="evidence" value="ECO:0007669"/>
    <property type="project" value="TreeGrafter"/>
</dbReference>
<evidence type="ECO:0000256" key="3">
    <source>
        <dbReference type="ARBA" id="ARBA00005689"/>
    </source>
</evidence>
<dbReference type="SUPFAM" id="SSF52283">
    <property type="entry name" value="Formate/glycerate dehydrogenase catalytic domain-like"/>
    <property type="match status" value="1"/>
</dbReference>
<dbReference type="InterPro" id="IPR024605">
    <property type="entry name" value="NADP_transhyd_a_C"/>
</dbReference>
<keyword evidence="6" id="KW-0997">Cell inner membrane</keyword>
<name>A0A317CPY8_9GAMM</name>
<dbReference type="SUPFAM" id="SSF51735">
    <property type="entry name" value="NAD(P)-binding Rossmann-fold domains"/>
    <property type="match status" value="1"/>
</dbReference>
<evidence type="ECO:0000256" key="17">
    <source>
        <dbReference type="SAM" id="Phobius"/>
    </source>
</evidence>
<evidence type="ECO:0000256" key="12">
    <source>
        <dbReference type="ARBA" id="ARBA00023027"/>
    </source>
</evidence>
<evidence type="ECO:0000259" key="18">
    <source>
        <dbReference type="SMART" id="SM01002"/>
    </source>
</evidence>
<dbReference type="PANTHER" id="PTHR10160">
    <property type="entry name" value="NAD(P) TRANSHYDROGENASE"/>
    <property type="match status" value="1"/>
</dbReference>
<dbReference type="InterPro" id="IPR026255">
    <property type="entry name" value="NADP_transhyd_a"/>
</dbReference>
<comment type="similarity">
    <text evidence="3 16">Belongs to the AlaDH/PNT family.</text>
</comment>
<dbReference type="EMBL" id="QGKM01000002">
    <property type="protein sequence ID" value="PWR00587.1"/>
    <property type="molecule type" value="Genomic_DNA"/>
</dbReference>
<dbReference type="Pfam" id="PF05222">
    <property type="entry name" value="AlaDh_PNT_N"/>
    <property type="match status" value="1"/>
</dbReference>
<dbReference type="NCBIfam" id="NF006942">
    <property type="entry name" value="PRK09424.1"/>
    <property type="match status" value="1"/>
</dbReference>
<comment type="catalytic activity">
    <reaction evidence="14 16">
        <text>NAD(+) + NADPH + H(+)(in) = NADH + NADP(+) + H(+)(out)</text>
        <dbReference type="Rhea" id="RHEA:47992"/>
        <dbReference type="ChEBI" id="CHEBI:15378"/>
        <dbReference type="ChEBI" id="CHEBI:57540"/>
        <dbReference type="ChEBI" id="CHEBI:57783"/>
        <dbReference type="ChEBI" id="CHEBI:57945"/>
        <dbReference type="ChEBI" id="CHEBI:58349"/>
        <dbReference type="EC" id="7.1.1.1"/>
    </reaction>
</comment>
<dbReference type="EC" id="7.1.1.1" evidence="4 16"/>
<dbReference type="InterPro" id="IPR036291">
    <property type="entry name" value="NAD(P)-bd_dom_sf"/>
</dbReference>
<evidence type="ECO:0000256" key="7">
    <source>
        <dbReference type="ARBA" id="ARBA00022692"/>
    </source>
</evidence>
<evidence type="ECO:0000256" key="14">
    <source>
        <dbReference type="ARBA" id="ARBA00048202"/>
    </source>
</evidence>
<keyword evidence="12 16" id="KW-0520">NAD</keyword>
<comment type="function">
    <text evidence="1 16">The transhydrogenation between NADH and NADP is coupled to respiration and ATP hydrolysis and functions as a proton pump across the membrane.</text>
</comment>
<evidence type="ECO:0000256" key="10">
    <source>
        <dbReference type="ARBA" id="ARBA00022967"/>
    </source>
</evidence>
<evidence type="ECO:0000256" key="6">
    <source>
        <dbReference type="ARBA" id="ARBA00022519"/>
    </source>
</evidence>
<organism evidence="20 21">
    <name type="scientific">Leucothrix pacifica</name>
    <dbReference type="NCBI Taxonomy" id="1247513"/>
    <lineage>
        <taxon>Bacteria</taxon>
        <taxon>Pseudomonadati</taxon>
        <taxon>Pseudomonadota</taxon>
        <taxon>Gammaproteobacteria</taxon>
        <taxon>Thiotrichales</taxon>
        <taxon>Thiotrichaceae</taxon>
        <taxon>Leucothrix</taxon>
    </lineage>
</organism>
<evidence type="ECO:0000256" key="5">
    <source>
        <dbReference type="ARBA" id="ARBA00022475"/>
    </source>
</evidence>
<keyword evidence="21" id="KW-1185">Reference proteome</keyword>
<proteinExistence type="inferred from homology"/>
<evidence type="ECO:0000256" key="13">
    <source>
        <dbReference type="ARBA" id="ARBA00023136"/>
    </source>
</evidence>
<dbReference type="FunFam" id="3.40.50.720:FF:000028">
    <property type="entry name" value="NAD(P) transhydrogenase subunit alpha"/>
    <property type="match status" value="1"/>
</dbReference>
<dbReference type="Proteomes" id="UP000245539">
    <property type="component" value="Unassembled WGS sequence"/>
</dbReference>
<dbReference type="PANTHER" id="PTHR10160:SF19">
    <property type="entry name" value="PROTON-TRANSLOCATING NAD(P)(+) TRANSHYDROGENASE"/>
    <property type="match status" value="1"/>
</dbReference>
<evidence type="ECO:0000313" key="21">
    <source>
        <dbReference type="Proteomes" id="UP000245539"/>
    </source>
</evidence>
<evidence type="ECO:0000256" key="11">
    <source>
        <dbReference type="ARBA" id="ARBA00022989"/>
    </source>
</evidence>
<dbReference type="GO" id="GO:0008750">
    <property type="term" value="F:proton-translocating NAD(P)+ transhydrogenase activity"/>
    <property type="evidence" value="ECO:0007669"/>
    <property type="project" value="UniProtKB-EC"/>
</dbReference>
<dbReference type="RefSeq" id="WP_109835762.1">
    <property type="nucleotide sequence ID" value="NZ_QGKM01000002.1"/>
</dbReference>
<dbReference type="GO" id="GO:0016491">
    <property type="term" value="F:oxidoreductase activity"/>
    <property type="evidence" value="ECO:0007669"/>
    <property type="project" value="InterPro"/>
</dbReference>
<feature type="transmembrane region" description="Helical" evidence="17">
    <location>
        <begin position="488"/>
        <end position="510"/>
    </location>
</feature>
<dbReference type="CDD" id="cd05304">
    <property type="entry name" value="Rubrum_tdh"/>
    <property type="match status" value="1"/>
</dbReference>
<evidence type="ECO:0000313" key="20">
    <source>
        <dbReference type="EMBL" id="PWR00587.1"/>
    </source>
</evidence>
<dbReference type="InterPro" id="IPR007698">
    <property type="entry name" value="AlaDH/PNT_NAD(H)-bd"/>
</dbReference>
<evidence type="ECO:0000256" key="1">
    <source>
        <dbReference type="ARBA" id="ARBA00003943"/>
    </source>
</evidence>
<feature type="transmembrane region" description="Helical" evidence="17">
    <location>
        <begin position="465"/>
        <end position="482"/>
    </location>
</feature>
<evidence type="ECO:0000256" key="2">
    <source>
        <dbReference type="ARBA" id="ARBA00004429"/>
    </source>
</evidence>
<dbReference type="OrthoDB" id="9804592at2"/>
<evidence type="ECO:0000256" key="16">
    <source>
        <dbReference type="PIRNR" id="PIRNR000203"/>
    </source>
</evidence>
<comment type="subcellular location">
    <subcellularLocation>
        <location evidence="2">Cell inner membrane</location>
        <topology evidence="2">Multi-pass membrane protein</topology>
    </subcellularLocation>
</comment>
<feature type="domain" description="Alanine dehydrogenase/pyridine nucleotide transhydrogenase N-terminal" evidence="19">
    <location>
        <begin position="4"/>
        <end position="139"/>
    </location>
</feature>
<feature type="domain" description="Alanine dehydrogenase/pyridine nucleotide transhydrogenase NAD(H)-binding" evidence="18">
    <location>
        <begin position="148"/>
        <end position="314"/>
    </location>
</feature>